<dbReference type="STRING" id="1218598.LEP1GSC060_2715"/>
<proteinExistence type="predicted"/>
<evidence type="ECO:0000313" key="1">
    <source>
        <dbReference type="EMBL" id="EMY77918.1"/>
    </source>
</evidence>
<dbReference type="Proteomes" id="UP000012313">
    <property type="component" value="Unassembled WGS sequence"/>
</dbReference>
<protein>
    <submittedName>
        <fullName evidence="1">Uncharacterized protein</fullName>
    </submittedName>
</protein>
<name>N1WQ38_9LEPT</name>
<evidence type="ECO:0000313" key="2">
    <source>
        <dbReference type="Proteomes" id="UP000012313"/>
    </source>
</evidence>
<keyword evidence="2" id="KW-1185">Reference proteome</keyword>
<dbReference type="EMBL" id="AOHC02000029">
    <property type="protein sequence ID" value="EMY77918.1"/>
    <property type="molecule type" value="Genomic_DNA"/>
</dbReference>
<dbReference type="AlphaFoldDB" id="N1WQ38"/>
<gene>
    <name evidence="1" type="ORF">LEP1GSC060_2715</name>
</gene>
<accession>N1WQ38</accession>
<organism evidence="1 2">
    <name type="scientific">Leptospira weilii serovar Ranarum str. ICFT</name>
    <dbReference type="NCBI Taxonomy" id="1218598"/>
    <lineage>
        <taxon>Bacteria</taxon>
        <taxon>Pseudomonadati</taxon>
        <taxon>Spirochaetota</taxon>
        <taxon>Spirochaetia</taxon>
        <taxon>Leptospirales</taxon>
        <taxon>Leptospiraceae</taxon>
        <taxon>Leptospira</taxon>
    </lineage>
</organism>
<reference evidence="1" key="1">
    <citation type="submission" date="2013-03" db="EMBL/GenBank/DDBJ databases">
        <authorList>
            <person name="Harkins D.M."/>
            <person name="Durkin A.S."/>
            <person name="Brinkac L.M."/>
            <person name="Haft D.H."/>
            <person name="Selengut J.D."/>
            <person name="Sanka R."/>
            <person name="DePew J."/>
            <person name="Purushe J."/>
            <person name="Hartskeerl R.A."/>
            <person name="Ahmed A."/>
            <person name="van der Linden H."/>
            <person name="Goris M.G.A."/>
            <person name="Vinetz J.M."/>
            <person name="Sutton G.G."/>
            <person name="Nierman W.C."/>
            <person name="Fouts D.E."/>
        </authorList>
    </citation>
    <scope>NUCLEOTIDE SEQUENCE [LARGE SCALE GENOMIC DNA]</scope>
    <source>
        <strain evidence="1">ICFT</strain>
    </source>
</reference>
<sequence>MEKTILTKNFSCHLKSDWISSCPERSEKRRFTNLNFTPCLKPEFPTANEFEKVKYLRYFLWMSFIK</sequence>
<comment type="caution">
    <text evidence="1">The sequence shown here is derived from an EMBL/GenBank/DDBJ whole genome shotgun (WGS) entry which is preliminary data.</text>
</comment>